<reference evidence="6" key="2">
    <citation type="submission" date="2025-08" db="UniProtKB">
        <authorList>
            <consortium name="RefSeq"/>
        </authorList>
    </citation>
    <scope>IDENTIFICATION</scope>
    <source>
        <tissue evidence="6">Young leaves</tissue>
    </source>
</reference>
<evidence type="ECO:0000313" key="5">
    <source>
        <dbReference type="Proteomes" id="UP000228380"/>
    </source>
</evidence>
<evidence type="ECO:0000256" key="2">
    <source>
        <dbReference type="ARBA" id="ARBA00004906"/>
    </source>
</evidence>
<reference evidence="5" key="1">
    <citation type="journal article" date="2019" name="Nat. Commun.">
        <title>Genome-wide association mapping of date palm fruit traits.</title>
        <authorList>
            <person name="Hazzouri K.M."/>
            <person name="Gros-Balthazard M."/>
            <person name="Flowers J.M."/>
            <person name="Copetti D."/>
            <person name="Lemansour A."/>
            <person name="Lebrun M."/>
            <person name="Masmoudi K."/>
            <person name="Ferrand S."/>
            <person name="Dhar M.I."/>
            <person name="Fresquez Z.A."/>
            <person name="Rosas U."/>
            <person name="Zhang J."/>
            <person name="Talag J."/>
            <person name="Lee S."/>
            <person name="Kudrna D."/>
            <person name="Powell R.F."/>
            <person name="Leitch I.J."/>
            <person name="Krueger R.R."/>
            <person name="Wing R.A."/>
            <person name="Amiri K.M.A."/>
            <person name="Purugganan M.D."/>
        </authorList>
    </citation>
    <scope>NUCLEOTIDE SEQUENCE [LARGE SCALE GENOMIC DNA]</scope>
    <source>
        <strain evidence="5">cv. Khalas</strain>
    </source>
</reference>
<dbReference type="CDD" id="cd18186">
    <property type="entry name" value="BTB_POZ_ZBTB_KLHL-like"/>
    <property type="match status" value="1"/>
</dbReference>
<feature type="domain" description="BTB" evidence="4">
    <location>
        <begin position="25"/>
        <end position="128"/>
    </location>
</feature>
<dbReference type="OrthoDB" id="10330488at2759"/>
<dbReference type="KEGG" id="pda:120112318"/>
<sequence length="453" mass="52066">MAALYVTVGIGAPCGTYISRRSSGVDYSNSEGDSVEEVIAVDSKLLSQESHLFRKLFNEMKTALLKEPLTIQIEASEAHAFVALLEFIFYSSMPPPSYEECVDLLMTADEFQVLSCAHQCTYQLVYKLNSALSCFELCFKVLWVEVKELLETKAMDYVTQTDRTDMRNSKLKENHDIMSIKNELLQQPFSRIKALFLMNYLKVESEDAVYDFILCWAQTHYPKPEDHCSAKELHLERLIRFTYLTRQKLEDALQCDFFYRESVSEAVIEALAFKFWETYRRRLAPGWCLSNRFLERRYKRTPIAVNRLWFPEFDRCEVYLSLAISELLGIFHSGGRRESEDFQFGRQLLSLVASCKQVGKTFSFDLSITSKAEILDVNVHATRFMAMKKVGDGGEFVEVGTGTFIPAKQENSGGNDLLPGFWSQFLFGACPFILDGILHLRVEITCKRKRQIL</sequence>
<comment type="pathway">
    <text evidence="2">Protein modification; protein ubiquitination.</text>
</comment>
<dbReference type="Pfam" id="PF00651">
    <property type="entry name" value="BTB"/>
    <property type="match status" value="1"/>
</dbReference>
<dbReference type="GO" id="GO:0010114">
    <property type="term" value="P:response to red light"/>
    <property type="evidence" value="ECO:0007669"/>
    <property type="project" value="TreeGrafter"/>
</dbReference>
<dbReference type="PANTHER" id="PTHR46336:SF3">
    <property type="entry name" value="BTB_POZ DOMAIN-CONTAINING PROTEIN POB1"/>
    <property type="match status" value="1"/>
</dbReference>
<protein>
    <submittedName>
        <fullName evidence="6">BTB/POZ domain-containing protein At2g46260-like</fullName>
    </submittedName>
</protein>
<dbReference type="PANTHER" id="PTHR46336">
    <property type="entry name" value="OS02G0260700 PROTEIN"/>
    <property type="match status" value="1"/>
</dbReference>
<evidence type="ECO:0000256" key="3">
    <source>
        <dbReference type="ARBA" id="ARBA00022786"/>
    </source>
</evidence>
<dbReference type="InterPro" id="IPR045890">
    <property type="entry name" value="POB1-like"/>
</dbReference>
<dbReference type="SUPFAM" id="SSF54695">
    <property type="entry name" value="POZ domain"/>
    <property type="match status" value="1"/>
</dbReference>
<evidence type="ECO:0000259" key="4">
    <source>
        <dbReference type="SMART" id="SM00225"/>
    </source>
</evidence>
<dbReference type="Proteomes" id="UP000228380">
    <property type="component" value="Chromosome 1"/>
</dbReference>
<evidence type="ECO:0000256" key="1">
    <source>
        <dbReference type="ARBA" id="ARBA00002668"/>
    </source>
</evidence>
<keyword evidence="5" id="KW-1185">Reference proteome</keyword>
<evidence type="ECO:0000313" key="6">
    <source>
        <dbReference type="RefSeq" id="XP_038987224.1"/>
    </source>
</evidence>
<dbReference type="Gene3D" id="1.25.40.420">
    <property type="match status" value="1"/>
</dbReference>
<dbReference type="RefSeq" id="XP_038987224.1">
    <property type="nucleotide sequence ID" value="XM_039131296.1"/>
</dbReference>
<organism evidence="5 6">
    <name type="scientific">Phoenix dactylifera</name>
    <name type="common">Date palm</name>
    <dbReference type="NCBI Taxonomy" id="42345"/>
    <lineage>
        <taxon>Eukaryota</taxon>
        <taxon>Viridiplantae</taxon>
        <taxon>Streptophyta</taxon>
        <taxon>Embryophyta</taxon>
        <taxon>Tracheophyta</taxon>
        <taxon>Spermatophyta</taxon>
        <taxon>Magnoliopsida</taxon>
        <taxon>Liliopsida</taxon>
        <taxon>Arecaceae</taxon>
        <taxon>Coryphoideae</taxon>
        <taxon>Phoeniceae</taxon>
        <taxon>Phoenix</taxon>
    </lineage>
</organism>
<proteinExistence type="predicted"/>
<gene>
    <name evidence="6" type="primary">LOC120112318</name>
</gene>
<dbReference type="InterPro" id="IPR011333">
    <property type="entry name" value="SKP1/BTB/POZ_sf"/>
</dbReference>
<dbReference type="InterPro" id="IPR000210">
    <property type="entry name" value="BTB/POZ_dom"/>
</dbReference>
<keyword evidence="3" id="KW-0833">Ubl conjugation pathway</keyword>
<name>A0A8B9AV27_PHODC</name>
<dbReference type="Gene3D" id="3.30.710.10">
    <property type="entry name" value="Potassium Channel Kv1.1, Chain A"/>
    <property type="match status" value="1"/>
</dbReference>
<dbReference type="FunFam" id="1.25.40.420:FF:000008">
    <property type="entry name" value="BTB/POZ domain-containing protein POB1"/>
    <property type="match status" value="1"/>
</dbReference>
<dbReference type="GO" id="GO:0005634">
    <property type="term" value="C:nucleus"/>
    <property type="evidence" value="ECO:0007669"/>
    <property type="project" value="TreeGrafter"/>
</dbReference>
<dbReference type="SMART" id="SM00225">
    <property type="entry name" value="BTB"/>
    <property type="match status" value="1"/>
</dbReference>
<accession>A0A8B9AV27</accession>
<dbReference type="GeneID" id="120112318"/>
<dbReference type="AlphaFoldDB" id="A0A8B9AV27"/>
<comment type="function">
    <text evidence="1">May act as a substrate-specific adapter of an E3 ubiquitin-protein ligase complex (CUL3-RBX1-BTB) which mediates the ubiquitination and subsequent proteasomal degradation of target proteins.</text>
</comment>